<dbReference type="InterPro" id="IPR020084">
    <property type="entry name" value="NUDIX_hydrolase_CS"/>
</dbReference>
<evidence type="ECO:0000313" key="5">
    <source>
        <dbReference type="EMBL" id="OGG51038.1"/>
    </source>
</evidence>
<comment type="caution">
    <text evidence="5">The sequence shown here is derived from an EMBL/GenBank/DDBJ whole genome shotgun (WGS) entry which is preliminary data.</text>
</comment>
<dbReference type="PROSITE" id="PS00893">
    <property type="entry name" value="NUDIX_BOX"/>
    <property type="match status" value="1"/>
</dbReference>
<gene>
    <name evidence="5" type="ORF">A2763_04170</name>
</gene>
<dbReference type="InterPro" id="IPR015797">
    <property type="entry name" value="NUDIX_hydrolase-like_dom_sf"/>
</dbReference>
<dbReference type="EMBL" id="MFKV01000003">
    <property type="protein sequence ID" value="OGG51038.1"/>
    <property type="molecule type" value="Genomic_DNA"/>
</dbReference>
<dbReference type="Proteomes" id="UP000178370">
    <property type="component" value="Unassembled WGS sequence"/>
</dbReference>
<evidence type="ECO:0000256" key="1">
    <source>
        <dbReference type="ARBA" id="ARBA00001946"/>
    </source>
</evidence>
<evidence type="ECO:0000256" key="2">
    <source>
        <dbReference type="ARBA" id="ARBA00022801"/>
    </source>
</evidence>
<protein>
    <recommendedName>
        <fullName evidence="4">Nudix hydrolase domain-containing protein</fullName>
    </recommendedName>
</protein>
<comment type="cofactor">
    <cofactor evidence="1">
        <name>Mg(2+)</name>
        <dbReference type="ChEBI" id="CHEBI:18420"/>
    </cofactor>
</comment>
<dbReference type="PANTHER" id="PTHR43046">
    <property type="entry name" value="GDP-MANNOSE MANNOSYL HYDROLASE"/>
    <property type="match status" value="1"/>
</dbReference>
<accession>A0A1F6CPF6</accession>
<dbReference type="SUPFAM" id="SSF55811">
    <property type="entry name" value="Nudix"/>
    <property type="match status" value="1"/>
</dbReference>
<dbReference type="Gene3D" id="3.90.79.10">
    <property type="entry name" value="Nucleoside Triphosphate Pyrophosphohydrolase"/>
    <property type="match status" value="1"/>
</dbReference>
<dbReference type="PANTHER" id="PTHR43046:SF14">
    <property type="entry name" value="MUTT_NUDIX FAMILY PROTEIN"/>
    <property type="match status" value="1"/>
</dbReference>
<dbReference type="AlphaFoldDB" id="A0A1F6CPF6"/>
<proteinExistence type="inferred from homology"/>
<evidence type="ECO:0000259" key="4">
    <source>
        <dbReference type="PROSITE" id="PS51462"/>
    </source>
</evidence>
<comment type="similarity">
    <text evidence="3">Belongs to the Nudix hydrolase family.</text>
</comment>
<dbReference type="Pfam" id="PF00293">
    <property type="entry name" value="NUDIX"/>
    <property type="match status" value="1"/>
</dbReference>
<name>A0A1F6CPF6_9BACT</name>
<evidence type="ECO:0000313" key="6">
    <source>
        <dbReference type="Proteomes" id="UP000178370"/>
    </source>
</evidence>
<reference evidence="5 6" key="1">
    <citation type="journal article" date="2016" name="Nat. Commun.">
        <title>Thousands of microbial genomes shed light on interconnected biogeochemical processes in an aquifer system.</title>
        <authorList>
            <person name="Anantharaman K."/>
            <person name="Brown C.T."/>
            <person name="Hug L.A."/>
            <person name="Sharon I."/>
            <person name="Castelle C.J."/>
            <person name="Probst A.J."/>
            <person name="Thomas B.C."/>
            <person name="Singh A."/>
            <person name="Wilkins M.J."/>
            <person name="Karaoz U."/>
            <person name="Brodie E.L."/>
            <person name="Williams K.H."/>
            <person name="Hubbard S.S."/>
            <person name="Banfield J.F."/>
        </authorList>
    </citation>
    <scope>NUCLEOTIDE SEQUENCE [LARGE SCALE GENOMIC DNA]</scope>
</reference>
<sequence length="164" mass="18792">MRIIRRLGMYLSLSIISIVHTVRYWTDFSTSPIQGVRIILVQDRKVILVTHWYAPWTWTLPGGGIHKNETPEQAAMRETQEETGFVVKSLAGEIGRYQGTWGRGDMVAVYYTGDFEGSLSLTPNIEIMGRSWFDIDNLPEELSPANRRRIEAYRDGVRGETGKW</sequence>
<organism evidence="5 6">
    <name type="scientific">Candidatus Kaiserbacteria bacterium RIFCSPHIGHO2_01_FULL_54_36</name>
    <dbReference type="NCBI Taxonomy" id="1798482"/>
    <lineage>
        <taxon>Bacteria</taxon>
        <taxon>Candidatus Kaiseribacteriota</taxon>
    </lineage>
</organism>
<feature type="domain" description="Nudix hydrolase" evidence="4">
    <location>
        <begin position="31"/>
        <end position="155"/>
    </location>
</feature>
<dbReference type="InterPro" id="IPR020476">
    <property type="entry name" value="Nudix_hydrolase"/>
</dbReference>
<evidence type="ECO:0000256" key="3">
    <source>
        <dbReference type="RuleBase" id="RU003476"/>
    </source>
</evidence>
<dbReference type="InterPro" id="IPR000086">
    <property type="entry name" value="NUDIX_hydrolase_dom"/>
</dbReference>
<dbReference type="PRINTS" id="PR00502">
    <property type="entry name" value="NUDIXFAMILY"/>
</dbReference>
<dbReference type="PROSITE" id="PS51462">
    <property type="entry name" value="NUDIX"/>
    <property type="match status" value="1"/>
</dbReference>
<keyword evidence="2 3" id="KW-0378">Hydrolase</keyword>
<dbReference type="STRING" id="1798482.A2763_04170"/>
<dbReference type="GO" id="GO:0016787">
    <property type="term" value="F:hydrolase activity"/>
    <property type="evidence" value="ECO:0007669"/>
    <property type="project" value="UniProtKB-KW"/>
</dbReference>